<dbReference type="CDD" id="cd16152">
    <property type="entry name" value="sulfatase_like"/>
    <property type="match status" value="1"/>
</dbReference>
<keyword evidence="4" id="KW-0106">Calcium</keyword>
<evidence type="ECO:0000313" key="8">
    <source>
        <dbReference type="Proteomes" id="UP000243528"/>
    </source>
</evidence>
<evidence type="ECO:0000259" key="6">
    <source>
        <dbReference type="Pfam" id="PF00884"/>
    </source>
</evidence>
<dbReference type="InterPro" id="IPR050738">
    <property type="entry name" value="Sulfatase"/>
</dbReference>
<dbReference type="SUPFAM" id="SSF53649">
    <property type="entry name" value="Alkaline phosphatase-like"/>
    <property type="match status" value="1"/>
</dbReference>
<dbReference type="RefSeq" id="WP_106537344.1">
    <property type="nucleotide sequence ID" value="NZ_PYGE01000007.1"/>
</dbReference>
<name>A0A2P8E2G4_9ACTN</name>
<accession>A0A2P8E2G4</accession>
<sequence>MAAEPVDHPNVIVVFTDQQRWDTTGVHGNPLDLTPEFDRLARAGTHAAQAFTPNPVCAPARASIQTGQYGTANGCHRNALKLPGEARTLAHHFGDAGYSTGYIGKWHLADTEPVPPEQRGGYDSWLGANVLEFTSDAYKTVVFDEDSTPVMLPGYRSDALFDAAIRFVGDHSGVGDGTRRQPFYLFLSVIEPHHQNEIDAYPAPEGYAERYDGRWMPPDLAALSAEGGTAHQHMGGYCGQVRRVDEGLGRLLDALRSLDLLDDTIVAVTSDHGCHFKTRNSEYKRSCHDASIRVPMALRGPGFEHGRRIDRPVSTIDLPPTLLDAAGLTVPDEMQGRSFLPLVRDPAAAWRDEVLVQVSESEVGRALRTPRWTYYVAAPEAHPWDDPGADRYVETALYDTVNDPHQLVNLAGLSSHRPVADELRARLTARMVDVGEREPEIEPAAPVATSPQRQVDPYIHTAGLKPERLGHQPPRGPADAR</sequence>
<comment type="similarity">
    <text evidence="1">Belongs to the sulfatase family.</text>
</comment>
<dbReference type="EMBL" id="PYGE01000007">
    <property type="protein sequence ID" value="PSL03587.1"/>
    <property type="molecule type" value="Genomic_DNA"/>
</dbReference>
<dbReference type="AlphaFoldDB" id="A0A2P8E2G4"/>
<comment type="caution">
    <text evidence="7">The sequence shown here is derived from an EMBL/GenBank/DDBJ whole genome shotgun (WGS) entry which is preliminary data.</text>
</comment>
<dbReference type="GO" id="GO:0046872">
    <property type="term" value="F:metal ion binding"/>
    <property type="evidence" value="ECO:0007669"/>
    <property type="project" value="UniProtKB-KW"/>
</dbReference>
<dbReference type="InterPro" id="IPR024607">
    <property type="entry name" value="Sulfatase_CS"/>
</dbReference>
<dbReference type="InterPro" id="IPR017850">
    <property type="entry name" value="Alkaline_phosphatase_core_sf"/>
</dbReference>
<evidence type="ECO:0000256" key="2">
    <source>
        <dbReference type="ARBA" id="ARBA00022723"/>
    </source>
</evidence>
<evidence type="ECO:0000313" key="7">
    <source>
        <dbReference type="EMBL" id="PSL03587.1"/>
    </source>
</evidence>
<keyword evidence="3" id="KW-0378">Hydrolase</keyword>
<evidence type="ECO:0000256" key="3">
    <source>
        <dbReference type="ARBA" id="ARBA00022801"/>
    </source>
</evidence>
<organism evidence="7 8">
    <name type="scientific">Haloactinopolyspora alba</name>
    <dbReference type="NCBI Taxonomy" id="648780"/>
    <lineage>
        <taxon>Bacteria</taxon>
        <taxon>Bacillati</taxon>
        <taxon>Actinomycetota</taxon>
        <taxon>Actinomycetes</taxon>
        <taxon>Jiangellales</taxon>
        <taxon>Jiangellaceae</taxon>
        <taxon>Haloactinopolyspora</taxon>
    </lineage>
</organism>
<keyword evidence="2" id="KW-0479">Metal-binding</keyword>
<feature type="domain" description="Sulfatase N-terminal" evidence="6">
    <location>
        <begin position="9"/>
        <end position="327"/>
    </location>
</feature>
<proteinExistence type="inferred from homology"/>
<evidence type="ECO:0000256" key="5">
    <source>
        <dbReference type="SAM" id="MobiDB-lite"/>
    </source>
</evidence>
<dbReference type="PROSITE" id="PS00149">
    <property type="entry name" value="SULFATASE_2"/>
    <property type="match status" value="1"/>
</dbReference>
<protein>
    <submittedName>
        <fullName evidence="7">Arylsulfatase A-like enzyme</fullName>
    </submittedName>
</protein>
<dbReference type="Pfam" id="PF00884">
    <property type="entry name" value="Sulfatase"/>
    <property type="match status" value="1"/>
</dbReference>
<dbReference type="PANTHER" id="PTHR42693:SF53">
    <property type="entry name" value="ENDO-4-O-SULFATASE"/>
    <property type="match status" value="1"/>
</dbReference>
<dbReference type="InterPro" id="IPR000917">
    <property type="entry name" value="Sulfatase_N"/>
</dbReference>
<dbReference type="PANTHER" id="PTHR42693">
    <property type="entry name" value="ARYLSULFATASE FAMILY MEMBER"/>
    <property type="match status" value="1"/>
</dbReference>
<keyword evidence="8" id="KW-1185">Reference proteome</keyword>
<evidence type="ECO:0000256" key="4">
    <source>
        <dbReference type="ARBA" id="ARBA00022837"/>
    </source>
</evidence>
<dbReference type="OrthoDB" id="9777306at2"/>
<feature type="region of interest" description="Disordered" evidence="5">
    <location>
        <begin position="435"/>
        <end position="481"/>
    </location>
</feature>
<gene>
    <name evidence="7" type="ORF">CLV30_10768</name>
</gene>
<dbReference type="GO" id="GO:0004065">
    <property type="term" value="F:arylsulfatase activity"/>
    <property type="evidence" value="ECO:0007669"/>
    <property type="project" value="TreeGrafter"/>
</dbReference>
<dbReference type="Proteomes" id="UP000243528">
    <property type="component" value="Unassembled WGS sequence"/>
</dbReference>
<evidence type="ECO:0000256" key="1">
    <source>
        <dbReference type="ARBA" id="ARBA00008779"/>
    </source>
</evidence>
<dbReference type="Gene3D" id="3.40.720.10">
    <property type="entry name" value="Alkaline Phosphatase, subunit A"/>
    <property type="match status" value="1"/>
</dbReference>
<reference evidence="7 8" key="1">
    <citation type="submission" date="2018-03" db="EMBL/GenBank/DDBJ databases">
        <title>Genomic Encyclopedia of Archaeal and Bacterial Type Strains, Phase II (KMG-II): from individual species to whole genera.</title>
        <authorList>
            <person name="Goeker M."/>
        </authorList>
    </citation>
    <scope>NUCLEOTIDE SEQUENCE [LARGE SCALE GENOMIC DNA]</scope>
    <source>
        <strain evidence="7 8">DSM 45211</strain>
    </source>
</reference>